<dbReference type="PANTHER" id="PTHR43214">
    <property type="entry name" value="TWO-COMPONENT RESPONSE REGULATOR"/>
    <property type="match status" value="1"/>
</dbReference>
<dbReference type="InterPro" id="IPR058245">
    <property type="entry name" value="NreC/VraR/RcsB-like_REC"/>
</dbReference>
<dbReference type="GO" id="GO:0003677">
    <property type="term" value="F:DNA binding"/>
    <property type="evidence" value="ECO:0007669"/>
    <property type="project" value="UniProtKB-KW"/>
</dbReference>
<evidence type="ECO:0000313" key="7">
    <source>
        <dbReference type="EMBL" id="RXS93848.1"/>
    </source>
</evidence>
<evidence type="ECO:0000259" key="6">
    <source>
        <dbReference type="PROSITE" id="PS50110"/>
    </source>
</evidence>
<dbReference type="PROSITE" id="PS50110">
    <property type="entry name" value="RESPONSE_REGULATORY"/>
    <property type="match status" value="1"/>
</dbReference>
<feature type="domain" description="HTH luxR-type" evidence="5">
    <location>
        <begin position="182"/>
        <end position="247"/>
    </location>
</feature>
<dbReference type="SMART" id="SM00448">
    <property type="entry name" value="REC"/>
    <property type="match status" value="1"/>
</dbReference>
<feature type="modified residue" description="4-aspartylphosphate" evidence="3">
    <location>
        <position position="101"/>
    </location>
</feature>
<evidence type="ECO:0000256" key="4">
    <source>
        <dbReference type="SAM" id="MobiDB-lite"/>
    </source>
</evidence>
<dbReference type="InterPro" id="IPR039420">
    <property type="entry name" value="WalR-like"/>
</dbReference>
<dbReference type="SMART" id="SM00421">
    <property type="entry name" value="HTH_LUXR"/>
    <property type="match status" value="1"/>
</dbReference>
<dbReference type="SUPFAM" id="SSF46894">
    <property type="entry name" value="C-terminal effector domain of the bipartite response regulators"/>
    <property type="match status" value="1"/>
</dbReference>
<dbReference type="Gene3D" id="3.40.50.2300">
    <property type="match status" value="1"/>
</dbReference>
<protein>
    <submittedName>
        <fullName evidence="7">Response regulator transcription factor</fullName>
    </submittedName>
</protein>
<evidence type="ECO:0000256" key="3">
    <source>
        <dbReference type="PROSITE-ProRule" id="PRU00169"/>
    </source>
</evidence>
<dbReference type="SUPFAM" id="SSF52172">
    <property type="entry name" value="CheY-like"/>
    <property type="match status" value="1"/>
</dbReference>
<name>A0A4Q1S9X7_9BACT</name>
<comment type="caution">
    <text evidence="7">The sequence shown here is derived from an EMBL/GenBank/DDBJ whole genome shotgun (WGS) entry which is preliminary data.</text>
</comment>
<dbReference type="EMBL" id="SDMK01000004">
    <property type="protein sequence ID" value="RXS93848.1"/>
    <property type="molecule type" value="Genomic_DNA"/>
</dbReference>
<dbReference type="CDD" id="cd06170">
    <property type="entry name" value="LuxR_C_like"/>
    <property type="match status" value="1"/>
</dbReference>
<keyword evidence="2" id="KW-0238">DNA-binding</keyword>
<dbReference type="Pfam" id="PF00072">
    <property type="entry name" value="Response_reg"/>
    <property type="match status" value="1"/>
</dbReference>
<dbReference type="GO" id="GO:0000160">
    <property type="term" value="P:phosphorelay signal transduction system"/>
    <property type="evidence" value="ECO:0007669"/>
    <property type="project" value="InterPro"/>
</dbReference>
<evidence type="ECO:0000259" key="5">
    <source>
        <dbReference type="PROSITE" id="PS50043"/>
    </source>
</evidence>
<evidence type="ECO:0000313" key="8">
    <source>
        <dbReference type="Proteomes" id="UP000290253"/>
    </source>
</evidence>
<sequence length="253" mass="28160">MMDGPNSSGTNDPLPNPPCKLPQQSQRNPYRLLEFAVHFLGMSGPAALIRVLIVDDHPVVRFGLRTMLESESRISVTGMVGSAREAVRALTETPADVVLMDLRMPELEGSEAILELKRTQPDARILVLTNYESEEDILGALRAGATGYLLKNTPQDEIVRGIEMVFENRRYVPPSIADRLMETLGREELTPRELEVLMLVARGMTNKEIAQALFISDKTARNHVTNCLLKLKANDRTEAVTTAIRRGIIRISE</sequence>
<proteinExistence type="predicted"/>
<keyword evidence="8" id="KW-1185">Reference proteome</keyword>
<dbReference type="PANTHER" id="PTHR43214:SF43">
    <property type="entry name" value="TWO-COMPONENT RESPONSE REGULATOR"/>
    <property type="match status" value="1"/>
</dbReference>
<dbReference type="AlphaFoldDB" id="A0A4Q1S9X7"/>
<dbReference type="InterPro" id="IPR000792">
    <property type="entry name" value="Tscrpt_reg_LuxR_C"/>
</dbReference>
<evidence type="ECO:0000256" key="1">
    <source>
        <dbReference type="ARBA" id="ARBA00022553"/>
    </source>
</evidence>
<feature type="domain" description="Response regulatory" evidence="6">
    <location>
        <begin position="50"/>
        <end position="166"/>
    </location>
</feature>
<evidence type="ECO:0000256" key="2">
    <source>
        <dbReference type="ARBA" id="ARBA00023125"/>
    </source>
</evidence>
<reference evidence="7 8" key="1">
    <citation type="journal article" date="2016" name="Int. J. Syst. Evol. Microbiol.">
        <title>Acidipila dinghuensis sp. nov., an acidobacterium isolated from forest soil.</title>
        <authorList>
            <person name="Jiang Y.W."/>
            <person name="Wang J."/>
            <person name="Chen M.H."/>
            <person name="Lv Y.Y."/>
            <person name="Qiu L.H."/>
        </authorList>
    </citation>
    <scope>NUCLEOTIDE SEQUENCE [LARGE SCALE GENOMIC DNA]</scope>
    <source>
        <strain evidence="7 8">DHOF10</strain>
    </source>
</reference>
<accession>A0A4Q1S9X7</accession>
<dbReference type="CDD" id="cd17535">
    <property type="entry name" value="REC_NarL-like"/>
    <property type="match status" value="1"/>
</dbReference>
<dbReference type="Pfam" id="PF00196">
    <property type="entry name" value="GerE"/>
    <property type="match status" value="1"/>
</dbReference>
<organism evidence="7 8">
    <name type="scientific">Silvibacterium dinghuense</name>
    <dbReference type="NCBI Taxonomy" id="1560006"/>
    <lineage>
        <taxon>Bacteria</taxon>
        <taxon>Pseudomonadati</taxon>
        <taxon>Acidobacteriota</taxon>
        <taxon>Terriglobia</taxon>
        <taxon>Terriglobales</taxon>
        <taxon>Acidobacteriaceae</taxon>
        <taxon>Silvibacterium</taxon>
    </lineage>
</organism>
<dbReference type="PROSITE" id="PS50043">
    <property type="entry name" value="HTH_LUXR_2"/>
    <property type="match status" value="1"/>
</dbReference>
<dbReference type="InterPro" id="IPR016032">
    <property type="entry name" value="Sig_transdc_resp-reg_C-effctor"/>
</dbReference>
<dbReference type="InterPro" id="IPR011006">
    <property type="entry name" value="CheY-like_superfamily"/>
</dbReference>
<dbReference type="Proteomes" id="UP000290253">
    <property type="component" value="Unassembled WGS sequence"/>
</dbReference>
<dbReference type="PRINTS" id="PR00038">
    <property type="entry name" value="HTHLUXR"/>
</dbReference>
<dbReference type="GO" id="GO:0006355">
    <property type="term" value="P:regulation of DNA-templated transcription"/>
    <property type="evidence" value="ECO:0007669"/>
    <property type="project" value="InterPro"/>
</dbReference>
<feature type="region of interest" description="Disordered" evidence="4">
    <location>
        <begin position="1"/>
        <end position="24"/>
    </location>
</feature>
<keyword evidence="1 3" id="KW-0597">Phosphoprotein</keyword>
<gene>
    <name evidence="7" type="ORF">ESZ00_17570</name>
</gene>
<dbReference type="InterPro" id="IPR001789">
    <property type="entry name" value="Sig_transdc_resp-reg_receiver"/>
</dbReference>
<dbReference type="OrthoDB" id="9779069at2"/>
<feature type="compositionally biased region" description="Polar residues" evidence="4">
    <location>
        <begin position="1"/>
        <end position="13"/>
    </location>
</feature>